<dbReference type="CDD" id="cd10747">
    <property type="entry name" value="DnaJ_C"/>
    <property type="match status" value="1"/>
</dbReference>
<evidence type="ECO:0000256" key="2">
    <source>
        <dbReference type="ARBA" id="ARBA00022737"/>
    </source>
</evidence>
<evidence type="ECO:0000256" key="4">
    <source>
        <dbReference type="ARBA" id="ARBA00022833"/>
    </source>
</evidence>
<dbReference type="SMART" id="SM00271">
    <property type="entry name" value="DnaJ"/>
    <property type="match status" value="1"/>
</dbReference>
<sequence length="276" mass="31252">MKKDPYEILGVSKNAADKEIKIAYRKLALQWHPDRNKSAQATEKFKEINEAYEILSDPKKKEMYDQYGNADAANPFGGFQQGPFNFTYSYGNRQNPLEGFGFSDPFEIFEQFFGMASPFGQYRRQPHGQVAIDFDEAFRGAEKEIVIDGKKRKVKIPAGIDDGQRIRFSDYSVTVRVRPDKTFQRSGDDLFIDVKLPLFEAIVGGTVAVPTPEGKATIRIKQGTQPGTTLRLSGNGMPRVNSHSRGDLYMRLHIDIPKYPDLTSKQKKALEELKES</sequence>
<dbReference type="Proteomes" id="UP000177967">
    <property type="component" value="Unassembled WGS sequence"/>
</dbReference>
<evidence type="ECO:0000256" key="3">
    <source>
        <dbReference type="ARBA" id="ARBA00022771"/>
    </source>
</evidence>
<dbReference type="InterPro" id="IPR036869">
    <property type="entry name" value="J_dom_sf"/>
</dbReference>
<gene>
    <name evidence="7" type="ORF">A2782_04420</name>
</gene>
<accession>A0A1G1V3G8</accession>
<keyword evidence="1" id="KW-0479">Metal-binding</keyword>
<dbReference type="EMBL" id="MHBW01000003">
    <property type="protein sequence ID" value="OGY09918.1"/>
    <property type="molecule type" value="Genomic_DNA"/>
</dbReference>
<reference evidence="7 8" key="1">
    <citation type="journal article" date="2016" name="Nat. Commun.">
        <title>Thousands of microbial genomes shed light on interconnected biogeochemical processes in an aquifer system.</title>
        <authorList>
            <person name="Anantharaman K."/>
            <person name="Brown C.T."/>
            <person name="Hug L.A."/>
            <person name="Sharon I."/>
            <person name="Castelle C.J."/>
            <person name="Probst A.J."/>
            <person name="Thomas B.C."/>
            <person name="Singh A."/>
            <person name="Wilkins M.J."/>
            <person name="Karaoz U."/>
            <person name="Brodie E.L."/>
            <person name="Williams K.H."/>
            <person name="Hubbard S.S."/>
            <person name="Banfield J.F."/>
        </authorList>
    </citation>
    <scope>NUCLEOTIDE SEQUENCE [LARGE SCALE GENOMIC DNA]</scope>
</reference>
<dbReference type="PRINTS" id="PR00625">
    <property type="entry name" value="JDOMAIN"/>
</dbReference>
<keyword evidence="4" id="KW-0862">Zinc</keyword>
<dbReference type="InterPro" id="IPR001623">
    <property type="entry name" value="DnaJ_domain"/>
</dbReference>
<organism evidence="7 8">
    <name type="scientific">Candidatus Blackburnbacteria bacterium RIFCSPHIGHO2_01_FULL_43_15b</name>
    <dbReference type="NCBI Taxonomy" id="1797513"/>
    <lineage>
        <taxon>Bacteria</taxon>
        <taxon>Candidatus Blackburniibacteriota</taxon>
    </lineage>
</organism>
<dbReference type="InterPro" id="IPR008971">
    <property type="entry name" value="HSP40/DnaJ_pept-bd"/>
</dbReference>
<dbReference type="GO" id="GO:0051082">
    <property type="term" value="F:unfolded protein binding"/>
    <property type="evidence" value="ECO:0007669"/>
    <property type="project" value="InterPro"/>
</dbReference>
<dbReference type="InterPro" id="IPR002939">
    <property type="entry name" value="DnaJ_C"/>
</dbReference>
<keyword evidence="5" id="KW-0143">Chaperone</keyword>
<dbReference type="PANTHER" id="PTHR43096">
    <property type="entry name" value="DNAJ HOMOLOG 1, MITOCHONDRIAL-RELATED"/>
    <property type="match status" value="1"/>
</dbReference>
<dbReference type="PANTHER" id="PTHR43096:SF52">
    <property type="entry name" value="DNAJ HOMOLOG 1, MITOCHONDRIAL-RELATED"/>
    <property type="match status" value="1"/>
</dbReference>
<dbReference type="FunFam" id="2.60.260.20:FF:000005">
    <property type="entry name" value="Chaperone protein dnaJ 1, mitochondrial"/>
    <property type="match status" value="1"/>
</dbReference>
<name>A0A1G1V3G8_9BACT</name>
<keyword evidence="3" id="KW-0863">Zinc-finger</keyword>
<dbReference type="SUPFAM" id="SSF46565">
    <property type="entry name" value="Chaperone J-domain"/>
    <property type="match status" value="1"/>
</dbReference>
<dbReference type="CDD" id="cd06257">
    <property type="entry name" value="DnaJ"/>
    <property type="match status" value="1"/>
</dbReference>
<dbReference type="Pfam" id="PF00226">
    <property type="entry name" value="DnaJ"/>
    <property type="match status" value="1"/>
</dbReference>
<dbReference type="InterPro" id="IPR018253">
    <property type="entry name" value="DnaJ_domain_CS"/>
</dbReference>
<evidence type="ECO:0000256" key="1">
    <source>
        <dbReference type="ARBA" id="ARBA00022723"/>
    </source>
</evidence>
<dbReference type="SUPFAM" id="SSF49493">
    <property type="entry name" value="HSP40/DnaJ peptide-binding domain"/>
    <property type="match status" value="2"/>
</dbReference>
<dbReference type="Gene3D" id="2.60.260.20">
    <property type="entry name" value="Urease metallochaperone UreE, N-terminal domain"/>
    <property type="match status" value="2"/>
</dbReference>
<dbReference type="AlphaFoldDB" id="A0A1G1V3G8"/>
<dbReference type="PROSITE" id="PS50076">
    <property type="entry name" value="DNAJ_2"/>
    <property type="match status" value="1"/>
</dbReference>
<keyword evidence="2" id="KW-0677">Repeat</keyword>
<protein>
    <recommendedName>
        <fullName evidence="6">J domain-containing protein</fullName>
    </recommendedName>
</protein>
<proteinExistence type="predicted"/>
<evidence type="ECO:0000313" key="7">
    <source>
        <dbReference type="EMBL" id="OGY09918.1"/>
    </source>
</evidence>
<feature type="domain" description="J" evidence="6">
    <location>
        <begin position="4"/>
        <end position="68"/>
    </location>
</feature>
<dbReference type="Pfam" id="PF01556">
    <property type="entry name" value="DnaJ_C"/>
    <property type="match status" value="1"/>
</dbReference>
<dbReference type="GO" id="GO:0042026">
    <property type="term" value="P:protein refolding"/>
    <property type="evidence" value="ECO:0007669"/>
    <property type="project" value="TreeGrafter"/>
</dbReference>
<dbReference type="GO" id="GO:0008270">
    <property type="term" value="F:zinc ion binding"/>
    <property type="evidence" value="ECO:0007669"/>
    <property type="project" value="UniProtKB-KW"/>
</dbReference>
<comment type="caution">
    <text evidence="7">The sequence shown here is derived from an EMBL/GenBank/DDBJ whole genome shotgun (WGS) entry which is preliminary data.</text>
</comment>
<dbReference type="STRING" id="1797513.A2782_04420"/>
<evidence type="ECO:0000256" key="5">
    <source>
        <dbReference type="ARBA" id="ARBA00023186"/>
    </source>
</evidence>
<evidence type="ECO:0000313" key="8">
    <source>
        <dbReference type="Proteomes" id="UP000177967"/>
    </source>
</evidence>
<evidence type="ECO:0000259" key="6">
    <source>
        <dbReference type="PROSITE" id="PS50076"/>
    </source>
</evidence>
<dbReference type="PROSITE" id="PS00636">
    <property type="entry name" value="DNAJ_1"/>
    <property type="match status" value="1"/>
</dbReference>
<dbReference type="GO" id="GO:0005737">
    <property type="term" value="C:cytoplasm"/>
    <property type="evidence" value="ECO:0007669"/>
    <property type="project" value="TreeGrafter"/>
</dbReference>
<dbReference type="Gene3D" id="1.10.287.110">
    <property type="entry name" value="DnaJ domain"/>
    <property type="match status" value="1"/>
</dbReference>